<dbReference type="Gene3D" id="1.10.10.10">
    <property type="entry name" value="Winged helix-like DNA-binding domain superfamily/Winged helix DNA-binding domain"/>
    <property type="match status" value="1"/>
</dbReference>
<evidence type="ECO:0000313" key="3">
    <source>
        <dbReference type="Proteomes" id="UP000199502"/>
    </source>
</evidence>
<gene>
    <name evidence="2" type="ORF">SAMN05660710_02973</name>
</gene>
<feature type="domain" description="HTH luxR-type" evidence="1">
    <location>
        <begin position="299"/>
        <end position="356"/>
    </location>
</feature>
<dbReference type="InterPro" id="IPR000792">
    <property type="entry name" value="Tscrpt_reg_LuxR_C"/>
</dbReference>
<dbReference type="InterPro" id="IPR036388">
    <property type="entry name" value="WH-like_DNA-bd_sf"/>
</dbReference>
<dbReference type="InterPro" id="IPR016032">
    <property type="entry name" value="Sig_transdc_resp-reg_C-effctor"/>
</dbReference>
<protein>
    <submittedName>
        <fullName evidence="2">DNA-binding transcriptional regulator, CsgD family</fullName>
    </submittedName>
</protein>
<sequence length="363" mass="40112">MEAERNAHLASDLIDHLYAAAYGEAPWQVFMDRSRELLPNGQTVLFHHDRKSCCGAFTLAGGLDPSAVERYNRRYHAINPWMDHATRRPLGVVMQADEMLPRADLLRTDFYAEYLRPQDVVTGLGVTLSRDEDRHFLFSIVCADAPPDRIAGAKWAMGRVMPHLMRAFGSFRALTEARSSAGTLRIDGRLRVLAADSLALELLAQTEDLAVGPLGRLSCTDAEVLRIIRLMLAPDDEAGARPAIWHGHLRRRDGALPLRVCIYRPGPTAAAHVGAQDCFLRLECPMPSLRAGARRFGAIHRLSGAEALIVRRLAEGARLEQIAAERRTSPDTVRTQLKSIFRKSGCSSQGDILRHVAVLSTAS</sequence>
<proteinExistence type="predicted"/>
<accession>A0A1G5J502</accession>
<dbReference type="STRING" id="336292.SAMN05660710_02973"/>
<name>A0A1G5J502_9RHOB</name>
<keyword evidence="2" id="KW-0238">DNA-binding</keyword>
<organism evidence="2 3">
    <name type="scientific">Paracoccus tibetensis</name>
    <dbReference type="NCBI Taxonomy" id="336292"/>
    <lineage>
        <taxon>Bacteria</taxon>
        <taxon>Pseudomonadati</taxon>
        <taxon>Pseudomonadota</taxon>
        <taxon>Alphaproteobacteria</taxon>
        <taxon>Rhodobacterales</taxon>
        <taxon>Paracoccaceae</taxon>
        <taxon>Paracoccus</taxon>
    </lineage>
</organism>
<dbReference type="RefSeq" id="WP_090746295.1">
    <property type="nucleotide sequence ID" value="NZ_FMVT01000011.1"/>
</dbReference>
<reference evidence="2 3" key="1">
    <citation type="submission" date="2016-10" db="EMBL/GenBank/DDBJ databases">
        <authorList>
            <person name="de Groot N.N."/>
        </authorList>
    </citation>
    <scope>NUCLEOTIDE SEQUENCE [LARGE SCALE GENOMIC DNA]</scope>
    <source>
        <strain evidence="2 3">CGMCC 1.8925</strain>
    </source>
</reference>
<dbReference type="EMBL" id="FMVT01000011">
    <property type="protein sequence ID" value="SCY83337.1"/>
    <property type="molecule type" value="Genomic_DNA"/>
</dbReference>
<evidence type="ECO:0000259" key="1">
    <source>
        <dbReference type="SMART" id="SM00421"/>
    </source>
</evidence>
<dbReference type="GO" id="GO:0006355">
    <property type="term" value="P:regulation of DNA-templated transcription"/>
    <property type="evidence" value="ECO:0007669"/>
    <property type="project" value="InterPro"/>
</dbReference>
<evidence type="ECO:0000313" key="2">
    <source>
        <dbReference type="EMBL" id="SCY83337.1"/>
    </source>
</evidence>
<dbReference type="AlphaFoldDB" id="A0A1G5J502"/>
<keyword evidence="3" id="KW-1185">Reference proteome</keyword>
<dbReference type="Proteomes" id="UP000199502">
    <property type="component" value="Unassembled WGS sequence"/>
</dbReference>
<dbReference type="SMART" id="SM00421">
    <property type="entry name" value="HTH_LUXR"/>
    <property type="match status" value="1"/>
</dbReference>
<dbReference type="OrthoDB" id="4457864at2"/>
<dbReference type="SUPFAM" id="SSF46894">
    <property type="entry name" value="C-terminal effector domain of the bipartite response regulators"/>
    <property type="match status" value="1"/>
</dbReference>
<dbReference type="GO" id="GO:0003677">
    <property type="term" value="F:DNA binding"/>
    <property type="evidence" value="ECO:0007669"/>
    <property type="project" value="UniProtKB-KW"/>
</dbReference>